<sequence>MPKRSTPGERERKSSSRLFRSMSLSGRKQTNKEQPAGDDKRNSAISISDNEKVTVLMDHNAQLLDEKNKALDECDKMNKDLLDANDKLKEAEREIENLKDMLSTKIKQEFDNCEVDAGDKRTRMSYSDFELEPLETKDNVVFPSKVEHLETTIQASAIPFQKSSSCKECERLKQSRIKAVVEAIALRKYVKNLNDALSGGDAGKQNFLNDVQKKLISAQTEKEVALEELATVIDQRNQAVREKDRALEEWGKATGKWENTLDQLDSLVKEMNKVKAERDDLTKKLKRKEEALERVREETSLLSEQIEVTKQDSNESIEEEDVTPRDTFVNTETARKLSTELTKAQQRNIDMDAQVTSLEEKSESYKRERDHAKEQWRQSVKERKRLHREIASIVQARDEAIQKCFSTAEQLEKLKEEYNHLLNRLAKTGLSANNTSELSIPCSLKECKFCAGDSAGGLESPDSSFTESEEIRVTLEKDDPLDSIKLGRVSMNGRSFTAILDVEKGLGSSKSIRKYDEIVSINDIPVTETDQNLVRSLLDGALSSLNMVLKRPIGTYQLSFDLDLKAPKKSKVGLGFECGLYVKDLKHGFISEDQNNLKIGDYVMKVNGKHLDKIIASSLEKVTKKSGDKLKLHVSRKISGKPMACEFKPTRYTDSESDTVVLRRLSRGNGDNRLSLVSNDSSISRDSKFSYNSSLGSMSSNNDSSLADSSSDLYGNRFTGYGLFMPDRHRTPTTFYSPSSDTQLETIIADDWPEVGTGNDSQTSTDAKESDSHDHSTLKPNIRSPMNRKFVSTSQLQSGTFLTPMGADGTLVRAQSTITAVRVDDDGLTSNLTRSSTCGTTVPLGRSPRVMRFEKKSLDDLGVEVSGGYRIGIYVIELQENSICKAAGLQVGDRLLKLNSYDLTRATLDHATRIVRLLRTCTYIRIEAQQVLNYEEILGDKPYDSLYVRTIHPYKAMAPDELSFTVGETLHVINTRANYDQARQSWKWVAQRARKDGKVLEEGLVPCMGSIPEHVESAVLTQTLQRFESESEEQMSDDAPSTLKRASTERRSIIQRYRKLMKRESRDLPNNTDENGNTNKVTFYEILSKISD</sequence>
<keyword evidence="5" id="KW-1185">Reference proteome</keyword>
<dbReference type="GO" id="GO:0005886">
    <property type="term" value="C:plasma membrane"/>
    <property type="evidence" value="ECO:0007669"/>
    <property type="project" value="TreeGrafter"/>
</dbReference>
<feature type="domain" description="PDZ" evidence="3">
    <location>
        <begin position="850"/>
        <end position="916"/>
    </location>
</feature>
<dbReference type="SUPFAM" id="SSF50044">
    <property type="entry name" value="SH3-domain"/>
    <property type="match status" value="1"/>
</dbReference>
<feature type="region of interest" description="Disordered" evidence="2">
    <location>
        <begin position="750"/>
        <end position="784"/>
    </location>
</feature>
<organism evidence="4 5">
    <name type="scientific">Stylophora pistillata</name>
    <name type="common">Smooth cauliflower coral</name>
    <dbReference type="NCBI Taxonomy" id="50429"/>
    <lineage>
        <taxon>Eukaryota</taxon>
        <taxon>Metazoa</taxon>
        <taxon>Cnidaria</taxon>
        <taxon>Anthozoa</taxon>
        <taxon>Hexacorallia</taxon>
        <taxon>Scleractinia</taxon>
        <taxon>Astrocoeniina</taxon>
        <taxon>Pocilloporidae</taxon>
        <taxon>Stylophora</taxon>
    </lineage>
</organism>
<feature type="coiled-coil region" evidence="1">
    <location>
        <begin position="208"/>
        <end position="312"/>
    </location>
</feature>
<protein>
    <submittedName>
        <fullName evidence="4">Tight junction protein ZO-3</fullName>
    </submittedName>
</protein>
<evidence type="ECO:0000259" key="3">
    <source>
        <dbReference type="PROSITE" id="PS50106"/>
    </source>
</evidence>
<dbReference type="GO" id="GO:0045216">
    <property type="term" value="P:cell-cell junction organization"/>
    <property type="evidence" value="ECO:0007669"/>
    <property type="project" value="TreeGrafter"/>
</dbReference>
<dbReference type="GO" id="GO:0150105">
    <property type="term" value="P:protein localization to cell-cell junction"/>
    <property type="evidence" value="ECO:0007669"/>
    <property type="project" value="TreeGrafter"/>
</dbReference>
<dbReference type="SUPFAM" id="SSF50156">
    <property type="entry name" value="PDZ domain-like"/>
    <property type="match status" value="2"/>
</dbReference>
<feature type="region of interest" description="Disordered" evidence="2">
    <location>
        <begin position="1028"/>
        <end position="1048"/>
    </location>
</feature>
<dbReference type="PROSITE" id="PS50106">
    <property type="entry name" value="PDZ"/>
    <property type="match status" value="2"/>
</dbReference>
<dbReference type="AlphaFoldDB" id="A0A2B4S604"/>
<dbReference type="InterPro" id="IPR001478">
    <property type="entry name" value="PDZ"/>
</dbReference>
<evidence type="ECO:0000313" key="5">
    <source>
        <dbReference type="Proteomes" id="UP000225706"/>
    </source>
</evidence>
<feature type="coiled-coil region" evidence="1">
    <location>
        <begin position="60"/>
        <end position="108"/>
    </location>
</feature>
<dbReference type="Gene3D" id="2.30.42.10">
    <property type="match status" value="2"/>
</dbReference>
<dbReference type="InterPro" id="IPR036034">
    <property type="entry name" value="PDZ_sf"/>
</dbReference>
<dbReference type="STRING" id="50429.A0A2B4S604"/>
<gene>
    <name evidence="4" type="primary">TJP3</name>
    <name evidence="4" type="ORF">AWC38_SpisGene9229</name>
</gene>
<evidence type="ECO:0000313" key="4">
    <source>
        <dbReference type="EMBL" id="PFX26114.1"/>
    </source>
</evidence>
<dbReference type="GO" id="GO:0050839">
    <property type="term" value="F:cell adhesion molecule binding"/>
    <property type="evidence" value="ECO:0007669"/>
    <property type="project" value="TreeGrafter"/>
</dbReference>
<dbReference type="PANTHER" id="PTHR13865">
    <property type="entry name" value="TIGHT JUNCTION PROTEIN"/>
    <property type="match status" value="1"/>
</dbReference>
<reference evidence="5" key="1">
    <citation type="journal article" date="2017" name="bioRxiv">
        <title>Comparative analysis of the genomes of Stylophora pistillata and Acropora digitifera provides evidence for extensive differences between species of corals.</title>
        <authorList>
            <person name="Voolstra C.R."/>
            <person name="Li Y."/>
            <person name="Liew Y.J."/>
            <person name="Baumgarten S."/>
            <person name="Zoccola D."/>
            <person name="Flot J.-F."/>
            <person name="Tambutte S."/>
            <person name="Allemand D."/>
            <person name="Aranda M."/>
        </authorList>
    </citation>
    <scope>NUCLEOTIDE SEQUENCE [LARGE SCALE GENOMIC DNA]</scope>
</reference>
<name>A0A2B4S604_STYPI</name>
<dbReference type="OrthoDB" id="418634at2759"/>
<dbReference type="PANTHER" id="PTHR13865:SF28">
    <property type="entry name" value="POLYCHAETOID, ISOFORM O"/>
    <property type="match status" value="1"/>
</dbReference>
<feature type="region of interest" description="Disordered" evidence="2">
    <location>
        <begin position="1"/>
        <end position="49"/>
    </location>
</feature>
<comment type="caution">
    <text evidence="4">The sequence shown here is derived from an EMBL/GenBank/DDBJ whole genome shotgun (WGS) entry which is preliminary data.</text>
</comment>
<feature type="compositionally biased region" description="Basic and acidic residues" evidence="2">
    <location>
        <begin position="766"/>
        <end position="777"/>
    </location>
</feature>
<evidence type="ECO:0000256" key="2">
    <source>
        <dbReference type="SAM" id="MobiDB-lite"/>
    </source>
</evidence>
<dbReference type="Pfam" id="PF00595">
    <property type="entry name" value="PDZ"/>
    <property type="match status" value="2"/>
</dbReference>
<proteinExistence type="predicted"/>
<feature type="domain" description="PDZ" evidence="3">
    <location>
        <begin position="561"/>
        <end position="638"/>
    </location>
</feature>
<dbReference type="Proteomes" id="UP000225706">
    <property type="component" value="Unassembled WGS sequence"/>
</dbReference>
<feature type="compositionally biased region" description="Low complexity" evidence="2">
    <location>
        <begin position="16"/>
        <end position="27"/>
    </location>
</feature>
<feature type="coiled-coil region" evidence="1">
    <location>
        <begin position="341"/>
        <end position="431"/>
    </location>
</feature>
<evidence type="ECO:0000256" key="1">
    <source>
        <dbReference type="SAM" id="Coils"/>
    </source>
</evidence>
<dbReference type="Gene3D" id="2.30.30.40">
    <property type="entry name" value="SH3 Domains"/>
    <property type="match status" value="1"/>
</dbReference>
<feature type="compositionally biased region" description="Basic and acidic residues" evidence="2">
    <location>
        <begin position="1"/>
        <end position="14"/>
    </location>
</feature>
<dbReference type="EMBL" id="LSMT01000134">
    <property type="protein sequence ID" value="PFX26114.1"/>
    <property type="molecule type" value="Genomic_DNA"/>
</dbReference>
<keyword evidence="1" id="KW-0175">Coiled coil</keyword>
<accession>A0A2B4S604</accession>
<dbReference type="SMART" id="SM00228">
    <property type="entry name" value="PDZ"/>
    <property type="match status" value="3"/>
</dbReference>
<dbReference type="InterPro" id="IPR036028">
    <property type="entry name" value="SH3-like_dom_sf"/>
</dbReference>
<dbReference type="GO" id="GO:0005923">
    <property type="term" value="C:bicellular tight junction"/>
    <property type="evidence" value="ECO:0007669"/>
    <property type="project" value="TreeGrafter"/>
</dbReference>
<dbReference type="GO" id="GO:0098609">
    <property type="term" value="P:cell-cell adhesion"/>
    <property type="evidence" value="ECO:0007669"/>
    <property type="project" value="TreeGrafter"/>
</dbReference>